<accession>A0A841DKT2</accession>
<comment type="caution">
    <text evidence="2">The sequence shown here is derived from an EMBL/GenBank/DDBJ whole genome shotgun (WGS) entry which is preliminary data.</text>
</comment>
<proteinExistence type="predicted"/>
<dbReference type="EMBL" id="JACHJJ010000037">
    <property type="protein sequence ID" value="MBB5967716.1"/>
    <property type="molecule type" value="Genomic_DNA"/>
</dbReference>
<dbReference type="Pfam" id="PF11575">
    <property type="entry name" value="FhuF_C"/>
    <property type="match status" value="1"/>
</dbReference>
<dbReference type="AlphaFoldDB" id="A0A841DKT2"/>
<dbReference type="GO" id="GO:0051537">
    <property type="term" value="F:2 iron, 2 sulfur cluster binding"/>
    <property type="evidence" value="ECO:0007669"/>
    <property type="project" value="InterPro"/>
</dbReference>
<dbReference type="InterPro" id="IPR024726">
    <property type="entry name" value="FhuF_C"/>
</dbReference>
<gene>
    <name evidence="2" type="ORF">FHS22_007029</name>
</gene>
<keyword evidence="3" id="KW-1185">Reference proteome</keyword>
<dbReference type="Proteomes" id="UP000562352">
    <property type="component" value="Unassembled WGS sequence"/>
</dbReference>
<feature type="domain" description="Ferric siderophore reductase C-terminal" evidence="1">
    <location>
        <begin position="205"/>
        <end position="225"/>
    </location>
</feature>
<evidence type="ECO:0000313" key="2">
    <source>
        <dbReference type="EMBL" id="MBB5967716.1"/>
    </source>
</evidence>
<organism evidence="2 3">
    <name type="scientific">Planomonospora venezuelensis</name>
    <dbReference type="NCBI Taxonomy" id="1999"/>
    <lineage>
        <taxon>Bacteria</taxon>
        <taxon>Bacillati</taxon>
        <taxon>Actinomycetota</taxon>
        <taxon>Actinomycetes</taxon>
        <taxon>Streptosporangiales</taxon>
        <taxon>Streptosporangiaceae</taxon>
        <taxon>Planomonospora</taxon>
    </lineage>
</organism>
<sequence>MPACAHVRDLAAMGDYFAVEAGPAGEGWRPVGELIQDADLLAARVAGAAGRLGTGERRVAASILFQGLAARFLSPPVGLLVLYGAAGGFDPQRVHWRPVPHGPLPLRLEEWPFLPVAQGDGAALLYRAIVAGFLEPLADTVGRIVPVAPAILWGNAASALAGSVQTLARHRPQHASAALSLGRELLAMGRLRGQGTFATRPFFTRRTCCLYYRVPGGGTCGDCVLRHRPVRGRNT</sequence>
<evidence type="ECO:0000313" key="3">
    <source>
        <dbReference type="Proteomes" id="UP000562352"/>
    </source>
</evidence>
<name>A0A841DKT2_PLAVE</name>
<evidence type="ECO:0000259" key="1">
    <source>
        <dbReference type="Pfam" id="PF11575"/>
    </source>
</evidence>
<reference evidence="2 3" key="1">
    <citation type="submission" date="2020-08" db="EMBL/GenBank/DDBJ databases">
        <title>Genomic Encyclopedia of Type Strains, Phase III (KMG-III): the genomes of soil and plant-associated and newly described type strains.</title>
        <authorList>
            <person name="Whitman W."/>
        </authorList>
    </citation>
    <scope>NUCLEOTIDE SEQUENCE [LARGE SCALE GENOMIC DNA]</scope>
    <source>
        <strain evidence="2 3">CECT 3303</strain>
    </source>
</reference>
<protein>
    <recommendedName>
        <fullName evidence="1">Ferric siderophore reductase C-terminal domain-containing protein</fullName>
    </recommendedName>
</protein>
<dbReference type="RefSeq" id="WP_338048092.1">
    <property type="nucleotide sequence ID" value="NZ_JACHJJ010000037.1"/>
</dbReference>